<keyword evidence="3" id="KW-1185">Reference proteome</keyword>
<dbReference type="InterPro" id="IPR023631">
    <property type="entry name" value="Amidase_dom"/>
</dbReference>
<dbReference type="InterPro" id="IPR052739">
    <property type="entry name" value="FAAH2"/>
</dbReference>
<dbReference type="InterPro" id="IPR036928">
    <property type="entry name" value="AS_sf"/>
</dbReference>
<evidence type="ECO:0000313" key="2">
    <source>
        <dbReference type="EMBL" id="KAF0748288.1"/>
    </source>
</evidence>
<feature type="domain" description="Amidase" evidence="1">
    <location>
        <begin position="19"/>
        <end position="258"/>
    </location>
</feature>
<dbReference type="GO" id="GO:0012505">
    <property type="term" value="C:endomembrane system"/>
    <property type="evidence" value="ECO:0007669"/>
    <property type="project" value="TreeGrafter"/>
</dbReference>
<comment type="caution">
    <text evidence="2">The sequence shown here is derived from an EMBL/GenBank/DDBJ whole genome shotgun (WGS) entry which is preliminary data.</text>
</comment>
<dbReference type="SUPFAM" id="SSF75304">
    <property type="entry name" value="Amidase signature (AS) enzymes"/>
    <property type="match status" value="1"/>
</dbReference>
<dbReference type="Proteomes" id="UP000478052">
    <property type="component" value="Unassembled WGS sequence"/>
</dbReference>
<reference evidence="2 3" key="1">
    <citation type="submission" date="2019-08" db="EMBL/GenBank/DDBJ databases">
        <title>Whole genome of Aphis craccivora.</title>
        <authorList>
            <person name="Voronova N.V."/>
            <person name="Shulinski R.S."/>
            <person name="Bandarenka Y.V."/>
            <person name="Zhorov D.G."/>
            <person name="Warner D."/>
        </authorList>
    </citation>
    <scope>NUCLEOTIDE SEQUENCE [LARGE SCALE GENOMIC DNA]</scope>
    <source>
        <strain evidence="2">180601</strain>
        <tissue evidence="2">Whole Body</tissue>
    </source>
</reference>
<protein>
    <submittedName>
        <fullName evidence="2">Fatty-acid amide hydrolase 2-A</fullName>
    </submittedName>
</protein>
<dbReference type="EMBL" id="VUJU01006541">
    <property type="protein sequence ID" value="KAF0748288.1"/>
    <property type="molecule type" value="Genomic_DNA"/>
</dbReference>
<proteinExistence type="predicted"/>
<organism evidence="2 3">
    <name type="scientific">Aphis craccivora</name>
    <name type="common">Cowpea aphid</name>
    <dbReference type="NCBI Taxonomy" id="307492"/>
    <lineage>
        <taxon>Eukaryota</taxon>
        <taxon>Metazoa</taxon>
        <taxon>Ecdysozoa</taxon>
        <taxon>Arthropoda</taxon>
        <taxon>Hexapoda</taxon>
        <taxon>Insecta</taxon>
        <taxon>Pterygota</taxon>
        <taxon>Neoptera</taxon>
        <taxon>Paraneoptera</taxon>
        <taxon>Hemiptera</taxon>
        <taxon>Sternorrhyncha</taxon>
        <taxon>Aphidomorpha</taxon>
        <taxon>Aphidoidea</taxon>
        <taxon>Aphididae</taxon>
        <taxon>Aphidini</taxon>
        <taxon>Aphis</taxon>
        <taxon>Aphis</taxon>
    </lineage>
</organism>
<dbReference type="Pfam" id="PF01425">
    <property type="entry name" value="Amidase"/>
    <property type="match status" value="1"/>
</dbReference>
<keyword evidence="2" id="KW-0378">Hydrolase</keyword>
<name>A0A6G0Y382_APHCR</name>
<dbReference type="PANTHER" id="PTHR43372:SF1">
    <property type="entry name" value="LD38433P"/>
    <property type="match status" value="1"/>
</dbReference>
<evidence type="ECO:0000259" key="1">
    <source>
        <dbReference type="Pfam" id="PF01425"/>
    </source>
</evidence>
<dbReference type="GO" id="GO:0016787">
    <property type="term" value="F:hydrolase activity"/>
    <property type="evidence" value="ECO:0007669"/>
    <property type="project" value="UniProtKB-KW"/>
</dbReference>
<sequence>MVCFINTKGMTFRKGTEKQTMVSAGLITKYAEDLTPVIKAFLGPEKSLELKIGQEVDLSSLKYYYVDKPNDARVSPISDELQIVLDHVIESIASITELPPLKVKFSGTCYSYSLWRHSMTKEESDFCASLGNNQTRVSVWAEVPKTIVGCSNHTLAAVLKLIDLQLPQVNAVWADAEIEKLSNEVSTLLGDDGVLFFPSSPTTAKHHYEPFLHPYNFAYWAIFNVLKLPVTQVPLGLGLNGLPLGIQVVAGMNQDRLCVAVAKHLELTFGGWKPPFTTKVP</sequence>
<accession>A0A6G0Y382</accession>
<dbReference type="Gene3D" id="3.90.1300.10">
    <property type="entry name" value="Amidase signature (AS) domain"/>
    <property type="match status" value="1"/>
</dbReference>
<dbReference type="AlphaFoldDB" id="A0A6G0Y382"/>
<gene>
    <name evidence="2" type="ORF">FWK35_00019341</name>
</gene>
<dbReference type="PANTHER" id="PTHR43372">
    <property type="entry name" value="FATTY-ACID AMIDE HYDROLASE"/>
    <property type="match status" value="1"/>
</dbReference>
<evidence type="ECO:0000313" key="3">
    <source>
        <dbReference type="Proteomes" id="UP000478052"/>
    </source>
</evidence>
<dbReference type="OrthoDB" id="6428749at2759"/>